<protein>
    <submittedName>
        <fullName evidence="2">Uncharacterized protein</fullName>
    </submittedName>
</protein>
<evidence type="ECO:0000256" key="1">
    <source>
        <dbReference type="SAM" id="MobiDB-lite"/>
    </source>
</evidence>
<dbReference type="Proteomes" id="UP000054270">
    <property type="component" value="Unassembled WGS sequence"/>
</dbReference>
<feature type="region of interest" description="Disordered" evidence="1">
    <location>
        <begin position="251"/>
        <end position="309"/>
    </location>
</feature>
<sequence length="309" mass="35779">MSESFENIFASLKMFYTRRHYCFYTHDGFTGDGSQCIGNPYTRSRFRHEIVKIIFIHQREFREIFEVGATEKFARYKLAVSADPHSTGTDPRPHWTVRLYDALDVHVATMHIDRLWAYSIEKTTAYYDFYEKLIEENGSEVLVTTKLCFCHGCAWWKIQTERQRKREGGGARAYASTSWASSRTDVTPMHGVTTSGMMGGRVEVDVESKECWVNVYRVKSDARADSMLETKSARATAAAWVERCGPLKEHPRAQSRVAREVERAKMASDERSRKEEEQQEERGKGRRSESSREALGERFIREMDCEQAM</sequence>
<dbReference type="AlphaFoldDB" id="A0A0D2NVY0"/>
<evidence type="ECO:0000313" key="2">
    <source>
        <dbReference type="EMBL" id="KJA22974.1"/>
    </source>
</evidence>
<keyword evidence="3" id="KW-1185">Reference proteome</keyword>
<accession>A0A0D2NVY0</accession>
<proteinExistence type="predicted"/>
<dbReference type="EMBL" id="KN817546">
    <property type="protein sequence ID" value="KJA22974.1"/>
    <property type="molecule type" value="Genomic_DNA"/>
</dbReference>
<name>A0A0D2NVY0_HYPSF</name>
<organism evidence="2 3">
    <name type="scientific">Hypholoma sublateritium (strain FD-334 SS-4)</name>
    <dbReference type="NCBI Taxonomy" id="945553"/>
    <lineage>
        <taxon>Eukaryota</taxon>
        <taxon>Fungi</taxon>
        <taxon>Dikarya</taxon>
        <taxon>Basidiomycota</taxon>
        <taxon>Agaricomycotina</taxon>
        <taxon>Agaricomycetes</taxon>
        <taxon>Agaricomycetidae</taxon>
        <taxon>Agaricales</taxon>
        <taxon>Agaricineae</taxon>
        <taxon>Strophariaceae</taxon>
        <taxon>Hypholoma</taxon>
    </lineage>
</organism>
<reference evidence="3" key="1">
    <citation type="submission" date="2014-04" db="EMBL/GenBank/DDBJ databases">
        <title>Evolutionary Origins and Diversification of the Mycorrhizal Mutualists.</title>
        <authorList>
            <consortium name="DOE Joint Genome Institute"/>
            <consortium name="Mycorrhizal Genomics Consortium"/>
            <person name="Kohler A."/>
            <person name="Kuo A."/>
            <person name="Nagy L.G."/>
            <person name="Floudas D."/>
            <person name="Copeland A."/>
            <person name="Barry K.W."/>
            <person name="Cichocki N."/>
            <person name="Veneault-Fourrey C."/>
            <person name="LaButti K."/>
            <person name="Lindquist E.A."/>
            <person name="Lipzen A."/>
            <person name="Lundell T."/>
            <person name="Morin E."/>
            <person name="Murat C."/>
            <person name="Riley R."/>
            <person name="Ohm R."/>
            <person name="Sun H."/>
            <person name="Tunlid A."/>
            <person name="Henrissat B."/>
            <person name="Grigoriev I.V."/>
            <person name="Hibbett D.S."/>
            <person name="Martin F."/>
        </authorList>
    </citation>
    <scope>NUCLEOTIDE SEQUENCE [LARGE SCALE GENOMIC DNA]</scope>
    <source>
        <strain evidence="3">FD-334 SS-4</strain>
    </source>
</reference>
<gene>
    <name evidence="2" type="ORF">HYPSUDRAFT_54618</name>
</gene>
<dbReference type="OrthoDB" id="10606163at2759"/>
<evidence type="ECO:0000313" key="3">
    <source>
        <dbReference type="Proteomes" id="UP000054270"/>
    </source>
</evidence>